<dbReference type="Gene3D" id="3.10.490.10">
    <property type="entry name" value="Gamma-glutamyl cyclotransferase-like"/>
    <property type="match status" value="1"/>
</dbReference>
<reference evidence="1" key="2">
    <citation type="submission" date="2024-10" db="UniProtKB">
        <authorList>
            <consortium name="EnsemblProtists"/>
        </authorList>
    </citation>
    <scope>IDENTIFICATION</scope>
</reference>
<evidence type="ECO:0000313" key="1">
    <source>
        <dbReference type="EnsemblProtists" id="EOD08677"/>
    </source>
</evidence>
<sequence length="208" mass="22790">MAPPLELRTGAHWIFGYGSIISERSLQATLQGAADSGQAGQEQSSAAVVEMAASAGWVREWCFRAPSGFTAVGLRADSASAMPVNGIIFRVGSDALSRFDAREVGYERVEVSAAALRVLVDPDGVATDALQDTGNCFWTYVPRECHSATEECPICQTYLDVCLAGCLERGGRELASEWVRTTSEWSHFWLNDAPMSRRPWLHRPRYAE</sequence>
<keyword evidence="2" id="KW-1185">Reference proteome</keyword>
<dbReference type="CDD" id="cd06661">
    <property type="entry name" value="GGCT_like"/>
    <property type="match status" value="1"/>
</dbReference>
<accession>A0A0D3IBP2</accession>
<dbReference type="RefSeq" id="XP_005761106.1">
    <property type="nucleotide sequence ID" value="XM_005761049.1"/>
</dbReference>
<evidence type="ECO:0008006" key="3">
    <source>
        <dbReference type="Google" id="ProtNLM"/>
    </source>
</evidence>
<dbReference type="HOGENOM" id="CLU_088538_1_1_1"/>
<name>A0A0D3IBP2_EMIH1</name>
<evidence type="ECO:0000313" key="2">
    <source>
        <dbReference type="Proteomes" id="UP000013827"/>
    </source>
</evidence>
<reference evidence="2" key="1">
    <citation type="journal article" date="2013" name="Nature">
        <title>Pan genome of the phytoplankton Emiliania underpins its global distribution.</title>
        <authorList>
            <person name="Read B.A."/>
            <person name="Kegel J."/>
            <person name="Klute M.J."/>
            <person name="Kuo A."/>
            <person name="Lefebvre S.C."/>
            <person name="Maumus F."/>
            <person name="Mayer C."/>
            <person name="Miller J."/>
            <person name="Monier A."/>
            <person name="Salamov A."/>
            <person name="Young J."/>
            <person name="Aguilar M."/>
            <person name="Claverie J.M."/>
            <person name="Frickenhaus S."/>
            <person name="Gonzalez K."/>
            <person name="Herman E.K."/>
            <person name="Lin Y.C."/>
            <person name="Napier J."/>
            <person name="Ogata H."/>
            <person name="Sarno A.F."/>
            <person name="Shmutz J."/>
            <person name="Schroeder D."/>
            <person name="de Vargas C."/>
            <person name="Verret F."/>
            <person name="von Dassow P."/>
            <person name="Valentin K."/>
            <person name="Van de Peer Y."/>
            <person name="Wheeler G."/>
            <person name="Dacks J.B."/>
            <person name="Delwiche C.F."/>
            <person name="Dyhrman S.T."/>
            <person name="Glockner G."/>
            <person name="John U."/>
            <person name="Richards T."/>
            <person name="Worden A.Z."/>
            <person name="Zhang X."/>
            <person name="Grigoriev I.V."/>
            <person name="Allen A.E."/>
            <person name="Bidle K."/>
            <person name="Borodovsky M."/>
            <person name="Bowler C."/>
            <person name="Brownlee C."/>
            <person name="Cock J.M."/>
            <person name="Elias M."/>
            <person name="Gladyshev V.N."/>
            <person name="Groth M."/>
            <person name="Guda C."/>
            <person name="Hadaegh A."/>
            <person name="Iglesias-Rodriguez M.D."/>
            <person name="Jenkins J."/>
            <person name="Jones B.M."/>
            <person name="Lawson T."/>
            <person name="Leese F."/>
            <person name="Lindquist E."/>
            <person name="Lobanov A."/>
            <person name="Lomsadze A."/>
            <person name="Malik S.B."/>
            <person name="Marsh M.E."/>
            <person name="Mackinder L."/>
            <person name="Mock T."/>
            <person name="Mueller-Roeber B."/>
            <person name="Pagarete A."/>
            <person name="Parker M."/>
            <person name="Probert I."/>
            <person name="Quesneville H."/>
            <person name="Raines C."/>
            <person name="Rensing S.A."/>
            <person name="Riano-Pachon D.M."/>
            <person name="Richier S."/>
            <person name="Rokitta S."/>
            <person name="Shiraiwa Y."/>
            <person name="Soanes D.M."/>
            <person name="van der Giezen M."/>
            <person name="Wahlund T.M."/>
            <person name="Williams B."/>
            <person name="Wilson W."/>
            <person name="Wolfe G."/>
            <person name="Wurch L.L."/>
        </authorList>
    </citation>
    <scope>NUCLEOTIDE SEQUENCE</scope>
</reference>
<dbReference type="InterPro" id="IPR036568">
    <property type="entry name" value="GGCT-like_sf"/>
</dbReference>
<dbReference type="AlphaFoldDB" id="A0A0D3IBP2"/>
<dbReference type="PaxDb" id="2903-EOD08677"/>
<protein>
    <recommendedName>
        <fullName evidence="3">Gamma-glutamylcyclotransferase</fullName>
    </recommendedName>
</protein>
<dbReference type="SUPFAM" id="SSF110857">
    <property type="entry name" value="Gamma-glutamyl cyclotransferase-like"/>
    <property type="match status" value="1"/>
</dbReference>
<dbReference type="GeneID" id="17254829"/>
<dbReference type="OMA" id="TRETVYC"/>
<dbReference type="InterPro" id="IPR013024">
    <property type="entry name" value="GGCT-like"/>
</dbReference>
<dbReference type="EnsemblProtists" id="EOD08677">
    <property type="protein sequence ID" value="EOD08677"/>
    <property type="gene ID" value="EMIHUDRAFT_258200"/>
</dbReference>
<organism evidence="1 2">
    <name type="scientific">Emiliania huxleyi (strain CCMP1516)</name>
    <dbReference type="NCBI Taxonomy" id="280463"/>
    <lineage>
        <taxon>Eukaryota</taxon>
        <taxon>Haptista</taxon>
        <taxon>Haptophyta</taxon>
        <taxon>Prymnesiophyceae</taxon>
        <taxon>Isochrysidales</taxon>
        <taxon>Noelaerhabdaceae</taxon>
        <taxon>Emiliania</taxon>
    </lineage>
</organism>
<proteinExistence type="predicted"/>
<dbReference type="KEGG" id="ehx:EMIHUDRAFT_258200"/>
<dbReference type="Proteomes" id="UP000013827">
    <property type="component" value="Unassembled WGS sequence"/>
</dbReference>